<evidence type="ECO:0000313" key="2">
    <source>
        <dbReference type="Proteomes" id="UP000263377"/>
    </source>
</evidence>
<protein>
    <submittedName>
        <fullName evidence="1">Uncharacterized protein</fullName>
    </submittedName>
</protein>
<accession>A0A373A3D6</accession>
<evidence type="ECO:0000313" key="1">
    <source>
        <dbReference type="EMBL" id="RGD62673.1"/>
    </source>
</evidence>
<proteinExistence type="predicted"/>
<sequence length="136" mass="14668">MTADDTPPPAVEDFAYPGADQIFADRGIRLKSGDGHIVLVPCAPGLLEVDARNMAETDKVGGGRFCFTTTGTSGRLSLELPSTYAVSTSDYSVHVVMVNGTETKIHDLKPNTWNKVGELTDPQQRPFTLLELTTSK</sequence>
<keyword evidence="2" id="KW-1185">Reference proteome</keyword>
<comment type="caution">
    <text evidence="1">The sequence shown here is derived from an EMBL/GenBank/DDBJ whole genome shotgun (WGS) entry which is preliminary data.</text>
</comment>
<name>A0A373A3D6_9ACTN</name>
<reference evidence="1 2" key="1">
    <citation type="submission" date="2018-08" db="EMBL/GenBank/DDBJ databases">
        <title>Diversity &amp; Physiological Properties of Lignin-Decomposing Actinobacteria from Soil.</title>
        <authorList>
            <person name="Roh S.G."/>
            <person name="Kim S.B."/>
        </authorList>
    </citation>
    <scope>NUCLEOTIDE SEQUENCE [LARGE SCALE GENOMIC DNA]</scope>
    <source>
        <strain evidence="1 2">MMS17-GH009</strain>
    </source>
</reference>
<dbReference type="AlphaFoldDB" id="A0A373A3D6"/>
<gene>
    <name evidence="1" type="ORF">DR950_05450</name>
</gene>
<dbReference type="Proteomes" id="UP000263377">
    <property type="component" value="Unassembled WGS sequence"/>
</dbReference>
<dbReference type="EMBL" id="QVIG01000001">
    <property type="protein sequence ID" value="RGD62673.1"/>
    <property type="molecule type" value="Genomic_DNA"/>
</dbReference>
<organism evidence="1 2">
    <name type="scientific">Kitasatospora xanthocidica</name>
    <dbReference type="NCBI Taxonomy" id="83382"/>
    <lineage>
        <taxon>Bacteria</taxon>
        <taxon>Bacillati</taxon>
        <taxon>Actinomycetota</taxon>
        <taxon>Actinomycetes</taxon>
        <taxon>Kitasatosporales</taxon>
        <taxon>Streptomycetaceae</taxon>
        <taxon>Kitasatospora</taxon>
    </lineage>
</organism>